<organism evidence="4 5">
    <name type="scientific">Penicillium subrubescens</name>
    <dbReference type="NCBI Taxonomy" id="1316194"/>
    <lineage>
        <taxon>Eukaryota</taxon>
        <taxon>Fungi</taxon>
        <taxon>Dikarya</taxon>
        <taxon>Ascomycota</taxon>
        <taxon>Pezizomycotina</taxon>
        <taxon>Eurotiomycetes</taxon>
        <taxon>Eurotiomycetidae</taxon>
        <taxon>Eurotiales</taxon>
        <taxon>Aspergillaceae</taxon>
        <taxon>Penicillium</taxon>
    </lineage>
</organism>
<dbReference type="Pfam" id="PF05368">
    <property type="entry name" value="NmrA"/>
    <property type="match status" value="1"/>
</dbReference>
<dbReference type="InterPro" id="IPR036291">
    <property type="entry name" value="NAD(P)-bd_dom_sf"/>
</dbReference>
<accession>A0A1Q5UHW7</accession>
<sequence>MASKYANDQPEGFTNKIERVAIVGAGGSIGKHLTEALVKTGRHTVTAITRPNSTSKLPEGVKVIHVDYSGDDDTALVEALQGQQVLLITMAVTAPRGTINKLVYAAAKAGVPYVLPNWFGHDNTNDALCDDSMLSPSRDSIIAEFKAHGTISYIFLVCNFWYEFSLGGGPDRFGFDFKNRSFIQFDEKDVVFNTTTWPQCGQAIASLLSLNELPDDGQDKSPTLSQFANNSVYISSFRLSQRDMWESVKRVTGTVDADWTITHESAAQRWKESRVAVERGEFGSFPRMLYSRMFFPTADGDLQSRHELHNDLLRLPVEDLDEYTAIAIRMGENDEVVKAH</sequence>
<evidence type="ECO:0000256" key="1">
    <source>
        <dbReference type="ARBA" id="ARBA00022857"/>
    </source>
</evidence>
<dbReference type="CDD" id="cd05259">
    <property type="entry name" value="PCBER_SDR_a"/>
    <property type="match status" value="1"/>
</dbReference>
<comment type="caution">
    <text evidence="4">The sequence shown here is derived from an EMBL/GenBank/DDBJ whole genome shotgun (WGS) entry which is preliminary data.</text>
</comment>
<reference evidence="4 5" key="1">
    <citation type="submission" date="2016-10" db="EMBL/GenBank/DDBJ databases">
        <title>Genome sequence of the ascomycete fungus Penicillium subrubescens.</title>
        <authorList>
            <person name="De Vries R.P."/>
            <person name="Peng M."/>
            <person name="Dilokpimol A."/>
            <person name="Hilden K."/>
            <person name="Makela M.R."/>
            <person name="Grigoriev I."/>
            <person name="Riley R."/>
            <person name="Granchi Z."/>
        </authorList>
    </citation>
    <scope>NUCLEOTIDE SEQUENCE [LARGE SCALE GENOMIC DNA]</scope>
    <source>
        <strain evidence="4 5">CBS 132785</strain>
    </source>
</reference>
<dbReference type="PANTHER" id="PTHR47706">
    <property type="entry name" value="NMRA-LIKE FAMILY PROTEIN"/>
    <property type="match status" value="1"/>
</dbReference>
<evidence type="ECO:0000313" key="4">
    <source>
        <dbReference type="EMBL" id="OKP12029.1"/>
    </source>
</evidence>
<dbReference type="PANTHER" id="PTHR47706:SF7">
    <property type="entry name" value="CIPA-LIKE, PUTATIVE (AFU_ORTHOLOGUE AFUA_1G01630)-RELATED"/>
    <property type="match status" value="1"/>
</dbReference>
<proteinExistence type="predicted"/>
<keyword evidence="2" id="KW-0560">Oxidoreductase</keyword>
<evidence type="ECO:0000256" key="2">
    <source>
        <dbReference type="ARBA" id="ARBA00023002"/>
    </source>
</evidence>
<dbReference type="Proteomes" id="UP000186955">
    <property type="component" value="Unassembled WGS sequence"/>
</dbReference>
<name>A0A1Q5UHW7_9EURO</name>
<keyword evidence="5" id="KW-1185">Reference proteome</keyword>
<dbReference type="GO" id="GO:0016491">
    <property type="term" value="F:oxidoreductase activity"/>
    <property type="evidence" value="ECO:0007669"/>
    <property type="project" value="UniProtKB-KW"/>
</dbReference>
<protein>
    <recommendedName>
        <fullName evidence="3">NmrA-like domain-containing protein</fullName>
    </recommendedName>
</protein>
<dbReference type="SUPFAM" id="SSF51735">
    <property type="entry name" value="NAD(P)-binding Rossmann-fold domains"/>
    <property type="match status" value="1"/>
</dbReference>
<dbReference type="Gene3D" id="3.40.50.720">
    <property type="entry name" value="NAD(P)-binding Rossmann-like Domain"/>
    <property type="match status" value="1"/>
</dbReference>
<keyword evidence="1" id="KW-0521">NADP</keyword>
<dbReference type="AlphaFoldDB" id="A0A1Q5UHW7"/>
<dbReference type="InterPro" id="IPR008030">
    <property type="entry name" value="NmrA-like"/>
</dbReference>
<dbReference type="OrthoDB" id="9974981at2759"/>
<dbReference type="EMBL" id="MNBE01000251">
    <property type="protein sequence ID" value="OKP12029.1"/>
    <property type="molecule type" value="Genomic_DNA"/>
</dbReference>
<evidence type="ECO:0000313" key="5">
    <source>
        <dbReference type="Proteomes" id="UP000186955"/>
    </source>
</evidence>
<evidence type="ECO:0000259" key="3">
    <source>
        <dbReference type="Pfam" id="PF05368"/>
    </source>
</evidence>
<feature type="domain" description="NmrA-like" evidence="3">
    <location>
        <begin position="18"/>
        <end position="125"/>
    </location>
</feature>
<dbReference type="InterPro" id="IPR045312">
    <property type="entry name" value="PCBER-like"/>
</dbReference>
<dbReference type="InterPro" id="IPR051609">
    <property type="entry name" value="NmrA/Isoflavone_reductase-like"/>
</dbReference>
<gene>
    <name evidence="4" type="ORF">PENSUB_2387</name>
</gene>
<dbReference type="STRING" id="1316194.A0A1Q5UHW7"/>